<reference evidence="2" key="1">
    <citation type="submission" date="2021-02" db="EMBL/GenBank/DDBJ databases">
        <authorList>
            <person name="Palmer J.M."/>
        </authorList>
    </citation>
    <scope>NUCLEOTIDE SEQUENCE</scope>
    <source>
        <strain evidence="2">SCRP734</strain>
    </source>
</reference>
<protein>
    <submittedName>
        <fullName evidence="2">Uncharacterized protein</fullName>
    </submittedName>
</protein>
<dbReference type="EMBL" id="JAGDFM010000604">
    <property type="protein sequence ID" value="KAG7376914.1"/>
    <property type="molecule type" value="Genomic_DNA"/>
</dbReference>
<dbReference type="Proteomes" id="UP000694044">
    <property type="component" value="Unassembled WGS sequence"/>
</dbReference>
<gene>
    <name evidence="2" type="ORF">PHYPSEUDO_012556</name>
</gene>
<accession>A0A8T1VBK1</accession>
<feature type="region of interest" description="Disordered" evidence="1">
    <location>
        <begin position="96"/>
        <end position="133"/>
    </location>
</feature>
<organism evidence="2 3">
    <name type="scientific">Phytophthora pseudosyringae</name>
    <dbReference type="NCBI Taxonomy" id="221518"/>
    <lineage>
        <taxon>Eukaryota</taxon>
        <taxon>Sar</taxon>
        <taxon>Stramenopiles</taxon>
        <taxon>Oomycota</taxon>
        <taxon>Peronosporomycetes</taxon>
        <taxon>Peronosporales</taxon>
        <taxon>Peronosporaceae</taxon>
        <taxon>Phytophthora</taxon>
    </lineage>
</organism>
<proteinExistence type="predicted"/>
<feature type="region of interest" description="Disordered" evidence="1">
    <location>
        <begin position="1"/>
        <end position="21"/>
    </location>
</feature>
<keyword evidence="3" id="KW-1185">Reference proteome</keyword>
<feature type="compositionally biased region" description="Basic and acidic residues" evidence="1">
    <location>
        <begin position="1"/>
        <end position="11"/>
    </location>
</feature>
<evidence type="ECO:0000256" key="1">
    <source>
        <dbReference type="SAM" id="MobiDB-lite"/>
    </source>
</evidence>
<evidence type="ECO:0000313" key="2">
    <source>
        <dbReference type="EMBL" id="KAG7376914.1"/>
    </source>
</evidence>
<sequence>MEGRRSAHEPHGTLSSFAAPEGPVALPNVGQRYRLLPCQFFHTGSASTWLPSWRNAAASEPRCEFIARTVMSIKSGGQTSSTCSAPGTIAAKIMSSSTGTDKVKPSSHGTASGSMSATSVTKPKPNRSNDEACSATVTNATTITPYSGSPDICRSSSSCAAL</sequence>
<evidence type="ECO:0000313" key="3">
    <source>
        <dbReference type="Proteomes" id="UP000694044"/>
    </source>
</evidence>
<name>A0A8T1VBK1_9STRA</name>
<feature type="compositionally biased region" description="Polar residues" evidence="1">
    <location>
        <begin position="107"/>
        <end position="121"/>
    </location>
</feature>
<comment type="caution">
    <text evidence="2">The sequence shown here is derived from an EMBL/GenBank/DDBJ whole genome shotgun (WGS) entry which is preliminary data.</text>
</comment>
<dbReference type="AlphaFoldDB" id="A0A8T1VBK1"/>